<keyword evidence="3" id="KW-0063">Aspartyl esterase</keyword>
<evidence type="ECO:0000259" key="5">
    <source>
        <dbReference type="Pfam" id="PF01095"/>
    </source>
</evidence>
<organism evidence="6 7">
    <name type="scientific">Aristolochia fimbriata</name>
    <name type="common">White veined hardy Dutchman's pipe vine</name>
    <dbReference type="NCBI Taxonomy" id="158543"/>
    <lineage>
        <taxon>Eukaryota</taxon>
        <taxon>Viridiplantae</taxon>
        <taxon>Streptophyta</taxon>
        <taxon>Embryophyta</taxon>
        <taxon>Tracheophyta</taxon>
        <taxon>Spermatophyta</taxon>
        <taxon>Magnoliopsida</taxon>
        <taxon>Magnoliidae</taxon>
        <taxon>Piperales</taxon>
        <taxon>Aristolochiaceae</taxon>
        <taxon>Aristolochia</taxon>
    </lineage>
</organism>
<name>A0AAV7E9J5_ARIFI</name>
<dbReference type="InterPro" id="IPR011050">
    <property type="entry name" value="Pectin_lyase_fold/virulence"/>
</dbReference>
<proteinExistence type="predicted"/>
<keyword evidence="7" id="KW-1185">Reference proteome</keyword>
<evidence type="ECO:0000313" key="7">
    <source>
        <dbReference type="Proteomes" id="UP000825729"/>
    </source>
</evidence>
<dbReference type="GO" id="GO:0042545">
    <property type="term" value="P:cell wall modification"/>
    <property type="evidence" value="ECO:0007669"/>
    <property type="project" value="InterPro"/>
</dbReference>
<dbReference type="Pfam" id="PF01095">
    <property type="entry name" value="Pectinesterase"/>
    <property type="match status" value="1"/>
</dbReference>
<feature type="domain" description="Pectinesterase catalytic" evidence="5">
    <location>
        <begin position="1"/>
        <end position="72"/>
    </location>
</feature>
<evidence type="ECO:0000256" key="3">
    <source>
        <dbReference type="ARBA" id="ARBA00023085"/>
    </source>
</evidence>
<dbReference type="EMBL" id="JAINDJ010000006">
    <property type="protein sequence ID" value="KAG9445393.1"/>
    <property type="molecule type" value="Genomic_DNA"/>
</dbReference>
<protein>
    <recommendedName>
        <fullName evidence="5">Pectinesterase catalytic domain-containing protein</fullName>
    </recommendedName>
</protein>
<dbReference type="Proteomes" id="UP000825729">
    <property type="component" value="Unassembled WGS sequence"/>
</dbReference>
<accession>A0AAV7E9J5</accession>
<keyword evidence="2" id="KW-0378">Hydrolase</keyword>
<evidence type="ECO:0000256" key="1">
    <source>
        <dbReference type="ARBA" id="ARBA00005184"/>
    </source>
</evidence>
<sequence>MQNQFNAVTAQGRMDPNQNSGISIQNSTITAAPDLASNNGTTVKTYLGRPWQKYLQTVVMQSYIDTVTSSRWDREEREVEYREMRIVRSDKQRGSTRKLSIWRKMEENNRARK</sequence>
<dbReference type="GO" id="GO:0030599">
    <property type="term" value="F:pectinesterase activity"/>
    <property type="evidence" value="ECO:0007669"/>
    <property type="project" value="InterPro"/>
</dbReference>
<comment type="caution">
    <text evidence="6">The sequence shown here is derived from an EMBL/GenBank/DDBJ whole genome shotgun (WGS) entry which is preliminary data.</text>
</comment>
<dbReference type="SUPFAM" id="SSF51126">
    <property type="entry name" value="Pectin lyase-like"/>
    <property type="match status" value="1"/>
</dbReference>
<dbReference type="Gene3D" id="2.160.20.10">
    <property type="entry name" value="Single-stranded right-handed beta-helix, Pectin lyase-like"/>
    <property type="match status" value="1"/>
</dbReference>
<dbReference type="InterPro" id="IPR000070">
    <property type="entry name" value="Pectinesterase_cat"/>
</dbReference>
<comment type="pathway">
    <text evidence="1">Glycan metabolism; pectin degradation; 2-dehydro-3-deoxy-D-gluconate from pectin: step 1/5.</text>
</comment>
<evidence type="ECO:0000256" key="4">
    <source>
        <dbReference type="SAM" id="MobiDB-lite"/>
    </source>
</evidence>
<gene>
    <name evidence="6" type="ORF">H6P81_016733</name>
</gene>
<dbReference type="InterPro" id="IPR012334">
    <property type="entry name" value="Pectin_lyas_fold"/>
</dbReference>
<evidence type="ECO:0000313" key="6">
    <source>
        <dbReference type="EMBL" id="KAG9445393.1"/>
    </source>
</evidence>
<evidence type="ECO:0000256" key="2">
    <source>
        <dbReference type="ARBA" id="ARBA00022801"/>
    </source>
</evidence>
<reference evidence="6 7" key="1">
    <citation type="submission" date="2021-07" db="EMBL/GenBank/DDBJ databases">
        <title>The Aristolochia fimbriata genome: insights into angiosperm evolution, floral development and chemical biosynthesis.</title>
        <authorList>
            <person name="Jiao Y."/>
        </authorList>
    </citation>
    <scope>NUCLEOTIDE SEQUENCE [LARGE SCALE GENOMIC DNA]</scope>
    <source>
        <strain evidence="6">IBCAS-2021</strain>
        <tissue evidence="6">Leaf</tissue>
    </source>
</reference>
<dbReference type="AlphaFoldDB" id="A0AAV7E9J5"/>
<feature type="region of interest" description="Disordered" evidence="4">
    <location>
        <begin position="1"/>
        <end position="24"/>
    </location>
</feature>
<dbReference type="PANTHER" id="PTHR31707">
    <property type="entry name" value="PECTINESTERASE"/>
    <property type="match status" value="1"/>
</dbReference>